<keyword evidence="8" id="KW-1185">Reference proteome</keyword>
<feature type="domain" description="Calcineurin-like phosphoesterase" evidence="6">
    <location>
        <begin position="34"/>
        <end position="181"/>
    </location>
</feature>
<keyword evidence="2" id="KW-0997">Cell inner membrane</keyword>
<dbReference type="PANTHER" id="PTHR34990">
    <property type="entry name" value="UDP-2,3-DIACYLGLUCOSAMINE HYDROLASE-RELATED"/>
    <property type="match status" value="1"/>
</dbReference>
<reference evidence="7 8" key="1">
    <citation type="submission" date="2023-04" db="EMBL/GenBank/DDBJ databases">
        <title>Draft genome sequence of acteroides sedimenti strain YN3PY1.</title>
        <authorList>
            <person name="Yoshida N."/>
        </authorList>
    </citation>
    <scope>NUCLEOTIDE SEQUENCE [LARGE SCALE GENOMIC DNA]</scope>
    <source>
        <strain evidence="7 8">YN3PY1</strain>
    </source>
</reference>
<sequence>MTLTFTLMSCSSDDPVSPNPFDTVSENTGSGKDKIVVISDLHLGNDLSYSENVKHLKRLEQFLNEVRSSSTIKELVIAGDMFDEWYIPTRAETYGNGSQADFVRKTVASNQGIFDVLNGIIKDGKVKLTYIPGNHDMGFTPENIQIALPGVNQARDAGNKYAVGTYNPDSYSQISIEHGHRYDFFCAMTPNANESEAPGSFMPPGYFFARIAANSFTDPTTPEAATKVPDVTLNDPKNAEQKSKYIYYNLWKTVMEKVIYVKDNYGDPIIKTNVGKYTKTYSINDIIPKNSATDGSIQMNLYNGLFTQANWDAREKYNNVAVMTPIDTAIVGSLKTKFIDEQSNVQFFQNSQSDVRIVVFGHTHEPMIKTYTNHKGKACIYANSGTWEDMKTRDKNAVIEQDTMKMHFITITPTKSNKNNLQVALYQYRYGKHVLVDHKEVNL</sequence>
<dbReference type="Pfam" id="PF00149">
    <property type="entry name" value="Metallophos"/>
    <property type="match status" value="1"/>
</dbReference>
<keyword evidence="1" id="KW-1003">Cell membrane</keyword>
<protein>
    <recommendedName>
        <fullName evidence="6">Calcineurin-like phosphoesterase domain-containing protein</fullName>
    </recommendedName>
</protein>
<evidence type="ECO:0000256" key="3">
    <source>
        <dbReference type="ARBA" id="ARBA00022723"/>
    </source>
</evidence>
<dbReference type="InterPro" id="IPR004843">
    <property type="entry name" value="Calcineurin-like_PHP"/>
</dbReference>
<accession>A0ABM8IHH4</accession>
<evidence type="ECO:0000256" key="1">
    <source>
        <dbReference type="ARBA" id="ARBA00022475"/>
    </source>
</evidence>
<dbReference type="Gene3D" id="3.60.21.10">
    <property type="match status" value="2"/>
</dbReference>
<evidence type="ECO:0000256" key="5">
    <source>
        <dbReference type="ARBA" id="ARBA00023211"/>
    </source>
</evidence>
<name>A0ABM8IHH4_9BACE</name>
<keyword evidence="4" id="KW-0472">Membrane</keyword>
<dbReference type="SUPFAM" id="SSF56300">
    <property type="entry name" value="Metallo-dependent phosphatases"/>
    <property type="match status" value="1"/>
</dbReference>
<evidence type="ECO:0000313" key="8">
    <source>
        <dbReference type="Proteomes" id="UP001496674"/>
    </source>
</evidence>
<organism evidence="7 8">
    <name type="scientific">Bacteroides sedimenti</name>
    <dbReference type="NCBI Taxonomy" id="2136147"/>
    <lineage>
        <taxon>Bacteria</taxon>
        <taxon>Pseudomonadati</taxon>
        <taxon>Bacteroidota</taxon>
        <taxon>Bacteroidia</taxon>
        <taxon>Bacteroidales</taxon>
        <taxon>Bacteroidaceae</taxon>
        <taxon>Bacteroides</taxon>
    </lineage>
</organism>
<proteinExistence type="predicted"/>
<dbReference type="InterPro" id="IPR043461">
    <property type="entry name" value="LpxH-like"/>
</dbReference>
<evidence type="ECO:0000256" key="4">
    <source>
        <dbReference type="ARBA" id="ARBA00023136"/>
    </source>
</evidence>
<gene>
    <name evidence="7" type="ORF">BSYN_12570</name>
</gene>
<dbReference type="InterPro" id="IPR029052">
    <property type="entry name" value="Metallo-depent_PP-like"/>
</dbReference>
<evidence type="ECO:0000313" key="7">
    <source>
        <dbReference type="EMBL" id="BEG98992.1"/>
    </source>
</evidence>
<keyword evidence="3" id="KW-0479">Metal-binding</keyword>
<evidence type="ECO:0000256" key="2">
    <source>
        <dbReference type="ARBA" id="ARBA00022519"/>
    </source>
</evidence>
<keyword evidence="5" id="KW-0464">Manganese</keyword>
<dbReference type="EMBL" id="AP028055">
    <property type="protein sequence ID" value="BEG98992.1"/>
    <property type="molecule type" value="Genomic_DNA"/>
</dbReference>
<dbReference type="Proteomes" id="UP001496674">
    <property type="component" value="Chromosome"/>
</dbReference>
<evidence type="ECO:0000259" key="6">
    <source>
        <dbReference type="Pfam" id="PF00149"/>
    </source>
</evidence>